<dbReference type="GO" id="GO:0005576">
    <property type="term" value="C:extracellular region"/>
    <property type="evidence" value="ECO:0007669"/>
    <property type="project" value="UniProtKB-SubCell"/>
</dbReference>
<organism evidence="14 15">
    <name type="scientific">Phomopsis amygdali</name>
    <name type="common">Fusicoccum amygdali</name>
    <dbReference type="NCBI Taxonomy" id="1214568"/>
    <lineage>
        <taxon>Eukaryota</taxon>
        <taxon>Fungi</taxon>
        <taxon>Dikarya</taxon>
        <taxon>Ascomycota</taxon>
        <taxon>Pezizomycotina</taxon>
        <taxon>Sordariomycetes</taxon>
        <taxon>Sordariomycetidae</taxon>
        <taxon>Diaporthales</taxon>
        <taxon>Diaporthaceae</taxon>
        <taxon>Diaporthe</taxon>
    </lineage>
</organism>
<dbReference type="AlphaFoldDB" id="A0AAD9W2D6"/>
<evidence type="ECO:0000256" key="10">
    <source>
        <dbReference type="ARBA" id="ARBA00041631"/>
    </source>
</evidence>
<comment type="similarity">
    <text evidence="2">Belongs to the MIF family.</text>
</comment>
<dbReference type="Proteomes" id="UP001265746">
    <property type="component" value="Unassembled WGS sequence"/>
</dbReference>
<keyword evidence="3" id="KW-0202">Cytokine</keyword>
<accession>A0AAD9W2D6</accession>
<evidence type="ECO:0000256" key="13">
    <source>
        <dbReference type="SAM" id="MobiDB-lite"/>
    </source>
</evidence>
<feature type="region of interest" description="Disordered" evidence="13">
    <location>
        <begin position="241"/>
        <end position="260"/>
    </location>
</feature>
<name>A0AAD9W2D6_PHOAM</name>
<evidence type="ECO:0000256" key="6">
    <source>
        <dbReference type="ARBA" id="ARBA00036735"/>
    </source>
</evidence>
<evidence type="ECO:0000256" key="8">
    <source>
        <dbReference type="ARBA" id="ARBA00038932"/>
    </source>
</evidence>
<dbReference type="SUPFAM" id="SSF55331">
    <property type="entry name" value="Tautomerase/MIF"/>
    <property type="match status" value="1"/>
</dbReference>
<evidence type="ECO:0000256" key="2">
    <source>
        <dbReference type="ARBA" id="ARBA00005851"/>
    </source>
</evidence>
<dbReference type="EMBL" id="JAUJFL010000004">
    <property type="protein sequence ID" value="KAK2604974.1"/>
    <property type="molecule type" value="Genomic_DNA"/>
</dbReference>
<dbReference type="GO" id="GO:0004167">
    <property type="term" value="F:dopachrome isomerase activity"/>
    <property type="evidence" value="ECO:0007669"/>
    <property type="project" value="UniProtKB-EC"/>
</dbReference>
<evidence type="ECO:0000313" key="14">
    <source>
        <dbReference type="EMBL" id="KAK2604974.1"/>
    </source>
</evidence>
<feature type="region of interest" description="Disordered" evidence="13">
    <location>
        <begin position="274"/>
        <end position="296"/>
    </location>
</feature>
<comment type="catalytic activity">
    <reaction evidence="7">
        <text>L-dopachrome = 5,6-dihydroxyindole-2-carboxylate</text>
        <dbReference type="Rhea" id="RHEA:13041"/>
        <dbReference type="ChEBI" id="CHEBI:16875"/>
        <dbReference type="ChEBI" id="CHEBI:57509"/>
        <dbReference type="EC" id="5.3.3.12"/>
    </reaction>
</comment>
<evidence type="ECO:0000256" key="3">
    <source>
        <dbReference type="ARBA" id="ARBA00022514"/>
    </source>
</evidence>
<evidence type="ECO:0000256" key="1">
    <source>
        <dbReference type="ARBA" id="ARBA00004613"/>
    </source>
</evidence>
<protein>
    <recommendedName>
        <fullName evidence="12">L-dopachrome isomerase</fullName>
        <ecNumber evidence="9">5.3.2.1</ecNumber>
        <ecNumber evidence="8">5.3.3.12</ecNumber>
    </recommendedName>
    <alternativeName>
        <fullName evidence="10">L-dopachrome tautomerase</fullName>
    </alternativeName>
    <alternativeName>
        <fullName evidence="11">Phenylpyruvate tautomerase</fullName>
    </alternativeName>
</protein>
<keyword evidence="4" id="KW-0964">Secreted</keyword>
<dbReference type="InterPro" id="IPR001398">
    <property type="entry name" value="Macrophage_inhib_fac"/>
</dbReference>
<gene>
    <name evidence="14" type="ORF">N8I77_007861</name>
</gene>
<dbReference type="Pfam" id="PF01187">
    <property type="entry name" value="MIF"/>
    <property type="match status" value="1"/>
</dbReference>
<evidence type="ECO:0000256" key="4">
    <source>
        <dbReference type="ARBA" id="ARBA00022525"/>
    </source>
</evidence>
<evidence type="ECO:0000256" key="11">
    <source>
        <dbReference type="ARBA" id="ARBA00041912"/>
    </source>
</evidence>
<evidence type="ECO:0000256" key="5">
    <source>
        <dbReference type="ARBA" id="ARBA00023235"/>
    </source>
</evidence>
<dbReference type="EC" id="5.3.2.1" evidence="9"/>
<dbReference type="GO" id="GO:0050178">
    <property type="term" value="F:phenylpyruvate tautomerase activity"/>
    <property type="evidence" value="ECO:0007669"/>
    <property type="project" value="UniProtKB-EC"/>
</dbReference>
<keyword evidence="15" id="KW-1185">Reference proteome</keyword>
<proteinExistence type="inferred from homology"/>
<sequence>MSLSERQLVANRHPWTLPQLTEIDELMQPITRRPPGEACKSTALTLGRAELSRRKNHYYEEAFSGRCVLDTFRERIKSDSMVVAELKTNVIIGDEFIFITELSAKVAERYRRPLSSIAVQVQHSACIFFAGTFEPAYTLTLSALAPYVQTSTNQRNAHLLSEHLEEALGVPPPRGLIRFVAMQDENMALNGKTLAQSLDEEANGDAAMGVIDEEFPARFARRKRLSVKSLSNIKASPLADEITPPTSAEEMAPVGEKPEKVKVAKRRKSFVAGLFGRPGSKKENEKQVPEVPQVPV</sequence>
<keyword evidence="5" id="KW-0413">Isomerase</keyword>
<evidence type="ECO:0000256" key="9">
    <source>
        <dbReference type="ARBA" id="ARBA00039086"/>
    </source>
</evidence>
<evidence type="ECO:0000256" key="7">
    <source>
        <dbReference type="ARBA" id="ARBA00036823"/>
    </source>
</evidence>
<reference evidence="14" key="1">
    <citation type="submission" date="2023-06" db="EMBL/GenBank/DDBJ databases">
        <authorList>
            <person name="Noh H."/>
        </authorList>
    </citation>
    <scope>NUCLEOTIDE SEQUENCE</scope>
    <source>
        <strain evidence="14">DUCC20226</strain>
    </source>
</reference>
<dbReference type="InterPro" id="IPR014347">
    <property type="entry name" value="Tautomerase/MIF_sf"/>
</dbReference>
<dbReference type="PANTHER" id="PTHR11954:SF6">
    <property type="entry name" value="MACROPHAGE MIGRATION INHIBITORY FACTOR"/>
    <property type="match status" value="1"/>
</dbReference>
<dbReference type="PANTHER" id="PTHR11954">
    <property type="entry name" value="D-DOPACHROME DECARBOXYLASE"/>
    <property type="match status" value="1"/>
</dbReference>
<comment type="caution">
    <text evidence="14">The sequence shown here is derived from an EMBL/GenBank/DDBJ whole genome shotgun (WGS) entry which is preliminary data.</text>
</comment>
<dbReference type="Gene3D" id="3.30.429.10">
    <property type="entry name" value="Macrophage Migration Inhibitory Factor"/>
    <property type="match status" value="1"/>
</dbReference>
<dbReference type="EC" id="5.3.3.12" evidence="8"/>
<comment type="catalytic activity">
    <reaction evidence="6">
        <text>3-phenylpyruvate = enol-phenylpyruvate</text>
        <dbReference type="Rhea" id="RHEA:17097"/>
        <dbReference type="ChEBI" id="CHEBI:16815"/>
        <dbReference type="ChEBI" id="CHEBI:18005"/>
        <dbReference type="EC" id="5.3.2.1"/>
    </reaction>
</comment>
<evidence type="ECO:0000313" key="15">
    <source>
        <dbReference type="Proteomes" id="UP001265746"/>
    </source>
</evidence>
<evidence type="ECO:0000256" key="12">
    <source>
        <dbReference type="ARBA" id="ARBA00042730"/>
    </source>
</evidence>
<comment type="subcellular location">
    <subcellularLocation>
        <location evidence="1">Secreted</location>
    </subcellularLocation>
</comment>